<comment type="similarity">
    <text evidence="7">Belongs to the methyl-accepting chemotaxis (MCP) protein family.</text>
</comment>
<dbReference type="PANTHER" id="PTHR32089">
    <property type="entry name" value="METHYL-ACCEPTING CHEMOTAXIS PROTEIN MCPB"/>
    <property type="match status" value="1"/>
</dbReference>
<reference evidence="11" key="2">
    <citation type="submission" date="2020-09" db="EMBL/GenBank/DDBJ databases">
        <authorList>
            <person name="Sun Q."/>
            <person name="Kim S."/>
        </authorList>
    </citation>
    <scope>NUCLEOTIDE SEQUENCE</scope>
    <source>
        <strain evidence="11">KCTC 32182</strain>
    </source>
</reference>
<keyword evidence="5 9" id="KW-0472">Membrane</keyword>
<evidence type="ECO:0000256" key="4">
    <source>
        <dbReference type="ARBA" id="ARBA00022989"/>
    </source>
</evidence>
<dbReference type="Pfam" id="PF17200">
    <property type="entry name" value="sCache_2"/>
    <property type="match status" value="1"/>
</dbReference>
<dbReference type="InterPro" id="IPR004089">
    <property type="entry name" value="MCPsignal_dom"/>
</dbReference>
<comment type="subcellular location">
    <subcellularLocation>
        <location evidence="1">Cell membrane</location>
        <topology evidence="1">Multi-pass membrane protein</topology>
    </subcellularLocation>
</comment>
<reference evidence="11" key="1">
    <citation type="journal article" date="2014" name="Int. J. Syst. Evol. Microbiol.">
        <title>Complete genome sequence of Corynebacterium casei LMG S-19264T (=DSM 44701T), isolated from a smear-ripened cheese.</title>
        <authorList>
            <consortium name="US DOE Joint Genome Institute (JGI-PGF)"/>
            <person name="Walter F."/>
            <person name="Albersmeier A."/>
            <person name="Kalinowski J."/>
            <person name="Ruckert C."/>
        </authorList>
    </citation>
    <scope>NUCLEOTIDE SEQUENCE</scope>
    <source>
        <strain evidence="11">KCTC 32182</strain>
    </source>
</reference>
<dbReference type="RefSeq" id="WP_189529961.1">
    <property type="nucleotide sequence ID" value="NZ_BMYX01000001.1"/>
</dbReference>
<dbReference type="CDD" id="cd18774">
    <property type="entry name" value="PDC2_HK_sensor"/>
    <property type="match status" value="1"/>
</dbReference>
<dbReference type="GO" id="GO:0004888">
    <property type="term" value="F:transmembrane signaling receptor activity"/>
    <property type="evidence" value="ECO:0007669"/>
    <property type="project" value="InterPro"/>
</dbReference>
<evidence type="ECO:0000313" key="12">
    <source>
        <dbReference type="Proteomes" id="UP000645257"/>
    </source>
</evidence>
<keyword evidence="12" id="KW-1185">Reference proteome</keyword>
<dbReference type="GO" id="GO:0006935">
    <property type="term" value="P:chemotaxis"/>
    <property type="evidence" value="ECO:0007669"/>
    <property type="project" value="InterPro"/>
</dbReference>
<proteinExistence type="inferred from homology"/>
<keyword evidence="3 9" id="KW-0812">Transmembrane</keyword>
<organism evidence="11 12">
    <name type="scientific">Paludibacterium paludis</name>
    <dbReference type="NCBI Taxonomy" id="1225769"/>
    <lineage>
        <taxon>Bacteria</taxon>
        <taxon>Pseudomonadati</taxon>
        <taxon>Pseudomonadota</taxon>
        <taxon>Betaproteobacteria</taxon>
        <taxon>Neisseriales</taxon>
        <taxon>Chromobacteriaceae</taxon>
        <taxon>Paludibacterium</taxon>
    </lineage>
</organism>
<evidence type="ECO:0000256" key="6">
    <source>
        <dbReference type="ARBA" id="ARBA00023224"/>
    </source>
</evidence>
<evidence type="ECO:0000313" key="11">
    <source>
        <dbReference type="EMBL" id="GGY02384.1"/>
    </source>
</evidence>
<protein>
    <submittedName>
        <fullName evidence="11">Methyl-accepting chemotaxis protein</fullName>
    </submittedName>
</protein>
<evidence type="ECO:0000256" key="5">
    <source>
        <dbReference type="ARBA" id="ARBA00023136"/>
    </source>
</evidence>
<evidence type="ECO:0000256" key="3">
    <source>
        <dbReference type="ARBA" id="ARBA00022692"/>
    </source>
</evidence>
<evidence type="ECO:0000259" key="10">
    <source>
        <dbReference type="PROSITE" id="PS50111"/>
    </source>
</evidence>
<dbReference type="Pfam" id="PF00015">
    <property type="entry name" value="MCPsignal"/>
    <property type="match status" value="1"/>
</dbReference>
<dbReference type="InterPro" id="IPR033480">
    <property type="entry name" value="sCache_2"/>
</dbReference>
<dbReference type="InterPro" id="IPR004090">
    <property type="entry name" value="Chemotax_Me-accpt_rcpt"/>
</dbReference>
<evidence type="ECO:0000256" key="7">
    <source>
        <dbReference type="ARBA" id="ARBA00029447"/>
    </source>
</evidence>
<feature type="transmembrane region" description="Helical" evidence="9">
    <location>
        <begin position="6"/>
        <end position="27"/>
    </location>
</feature>
<dbReference type="FunFam" id="1.10.287.950:FF:000001">
    <property type="entry name" value="Methyl-accepting chemotaxis sensory transducer"/>
    <property type="match status" value="1"/>
</dbReference>
<keyword evidence="2" id="KW-1003">Cell membrane</keyword>
<dbReference type="Proteomes" id="UP000645257">
    <property type="component" value="Unassembled WGS sequence"/>
</dbReference>
<dbReference type="PANTHER" id="PTHR32089:SF112">
    <property type="entry name" value="LYSOZYME-LIKE PROTEIN-RELATED"/>
    <property type="match status" value="1"/>
</dbReference>
<dbReference type="EMBL" id="BMYX01000001">
    <property type="protein sequence ID" value="GGY02384.1"/>
    <property type="molecule type" value="Genomic_DNA"/>
</dbReference>
<dbReference type="GO" id="GO:0007165">
    <property type="term" value="P:signal transduction"/>
    <property type="evidence" value="ECO:0007669"/>
    <property type="project" value="UniProtKB-KW"/>
</dbReference>
<dbReference type="Gene3D" id="1.10.287.950">
    <property type="entry name" value="Methyl-accepting chemotaxis protein"/>
    <property type="match status" value="1"/>
</dbReference>
<dbReference type="PROSITE" id="PS50111">
    <property type="entry name" value="CHEMOTAXIS_TRANSDUC_2"/>
    <property type="match status" value="1"/>
</dbReference>
<feature type="transmembrane region" description="Helical" evidence="9">
    <location>
        <begin position="183"/>
        <end position="204"/>
    </location>
</feature>
<dbReference type="Gene3D" id="3.30.450.20">
    <property type="entry name" value="PAS domain"/>
    <property type="match status" value="1"/>
</dbReference>
<accession>A0A918NWY2</accession>
<keyword evidence="6 8" id="KW-0807">Transducer</keyword>
<dbReference type="SMART" id="SM01049">
    <property type="entry name" value="Cache_2"/>
    <property type="match status" value="1"/>
</dbReference>
<name>A0A918NWY2_9NEIS</name>
<feature type="domain" description="Methyl-accepting transducer" evidence="10">
    <location>
        <begin position="265"/>
        <end position="501"/>
    </location>
</feature>
<dbReference type="CDD" id="cd11386">
    <property type="entry name" value="MCP_signal"/>
    <property type="match status" value="1"/>
</dbReference>
<dbReference type="SUPFAM" id="SSF58104">
    <property type="entry name" value="Methyl-accepting chemotaxis protein (MCP) signaling domain"/>
    <property type="match status" value="1"/>
</dbReference>
<evidence type="ECO:0000256" key="9">
    <source>
        <dbReference type="SAM" id="Phobius"/>
    </source>
</evidence>
<dbReference type="SMART" id="SM00283">
    <property type="entry name" value="MA"/>
    <property type="match status" value="1"/>
</dbReference>
<evidence type="ECO:0000256" key="2">
    <source>
        <dbReference type="ARBA" id="ARBA00022475"/>
    </source>
</evidence>
<dbReference type="PRINTS" id="PR00260">
    <property type="entry name" value="CHEMTRNSDUCR"/>
</dbReference>
<keyword evidence="4 9" id="KW-1133">Transmembrane helix</keyword>
<gene>
    <name evidence="11" type="ORF">GCM10011289_00600</name>
</gene>
<comment type="caution">
    <text evidence="11">The sequence shown here is derived from an EMBL/GenBank/DDBJ whole genome shotgun (WGS) entry which is preliminary data.</text>
</comment>
<evidence type="ECO:0000256" key="1">
    <source>
        <dbReference type="ARBA" id="ARBA00004651"/>
    </source>
</evidence>
<dbReference type="AlphaFoldDB" id="A0A918NWY2"/>
<dbReference type="GO" id="GO:0005886">
    <property type="term" value="C:plasma membrane"/>
    <property type="evidence" value="ECO:0007669"/>
    <property type="project" value="UniProtKB-SubCell"/>
</dbReference>
<evidence type="ECO:0000256" key="8">
    <source>
        <dbReference type="PROSITE-ProRule" id="PRU00284"/>
    </source>
</evidence>
<sequence length="537" mass="56864">MKLSTRLWIIILTSFLGTLLIGGIALYDIRLTLIHEKQHAIRTQLTMANTVLEHYATAERQGQMTREQAQSAARSALAMLRDGDTYIFARDRDQVMVVHPKTDLIGKKGNGGMMPDGKTSVVEAYEAALGQGRIGFVEVPSTRPGSTESVQKLNGVMRFDAWNWTVGSGVYLHDITETFWQSATLLLVGALVLLGIVGGLGFVMSRGILATLGGEPAFAVSVAERIASGDLSSDFPVKGGEHSLLGVIKTMQTSLRGMIEHIEQSSRDLAATAADMVGHMDKLGAASENASSSTSSAAAAIEELSVSIDQVRDSARHTEEDSQAVAALAKEGSSTVRVAVDNIRSISGEMTTASAHVDELNQLTRTIGGIVDTIRDIADQTNLLALNAAIEAARAGETGRGFAVVADEVRKLAERTSKSTDEISGIIQTVVSETGSVATLIGTLSPMVDKGVGEVGHAAELLGQISDKASETLDRIHNVAHAMSEQSIAGTQIAGSVESVAGIVDETRSAVDFTVSASAHLRHLAEDLHQTVSRFRL</sequence>